<proteinExistence type="predicted"/>
<dbReference type="Proteomes" id="UP000765509">
    <property type="component" value="Unassembled WGS sequence"/>
</dbReference>
<reference evidence="1" key="1">
    <citation type="submission" date="2021-03" db="EMBL/GenBank/DDBJ databases">
        <title>Draft genome sequence of rust myrtle Austropuccinia psidii MF-1, a brazilian biotype.</title>
        <authorList>
            <person name="Quecine M.C."/>
            <person name="Pachon D.M.R."/>
            <person name="Bonatelli M.L."/>
            <person name="Correr F.H."/>
            <person name="Franceschini L.M."/>
            <person name="Leite T.F."/>
            <person name="Margarido G.R.A."/>
            <person name="Almeida C.A."/>
            <person name="Ferrarezi J.A."/>
            <person name="Labate C.A."/>
        </authorList>
    </citation>
    <scope>NUCLEOTIDE SEQUENCE</scope>
    <source>
        <strain evidence="1">MF-1</strain>
    </source>
</reference>
<organism evidence="1 2">
    <name type="scientific">Austropuccinia psidii MF-1</name>
    <dbReference type="NCBI Taxonomy" id="1389203"/>
    <lineage>
        <taxon>Eukaryota</taxon>
        <taxon>Fungi</taxon>
        <taxon>Dikarya</taxon>
        <taxon>Basidiomycota</taxon>
        <taxon>Pucciniomycotina</taxon>
        <taxon>Pucciniomycetes</taxon>
        <taxon>Pucciniales</taxon>
        <taxon>Sphaerophragmiaceae</taxon>
        <taxon>Austropuccinia</taxon>
    </lineage>
</organism>
<name>A0A9Q3PHZ5_9BASI</name>
<keyword evidence="2" id="KW-1185">Reference proteome</keyword>
<gene>
    <name evidence="1" type="ORF">O181_102144</name>
</gene>
<comment type="caution">
    <text evidence="1">The sequence shown here is derived from an EMBL/GenBank/DDBJ whole genome shotgun (WGS) entry which is preliminary data.</text>
</comment>
<dbReference type="AlphaFoldDB" id="A0A9Q3PHZ5"/>
<accession>A0A9Q3PHZ5</accession>
<protein>
    <submittedName>
        <fullName evidence="1">Uncharacterized protein</fullName>
    </submittedName>
</protein>
<dbReference type="EMBL" id="AVOT02072536">
    <property type="protein sequence ID" value="MBW0562429.1"/>
    <property type="molecule type" value="Genomic_DNA"/>
</dbReference>
<evidence type="ECO:0000313" key="1">
    <source>
        <dbReference type="EMBL" id="MBW0562429.1"/>
    </source>
</evidence>
<evidence type="ECO:0000313" key="2">
    <source>
        <dbReference type="Proteomes" id="UP000765509"/>
    </source>
</evidence>
<sequence length="259" mass="28887">MANWTPFGPYPILLAISCNNWPFWPILHLTNTQGDTLVLGLGVHFVFQGHLDPLAITRVFGLNGPFGSFWPSTAHSPQSVGTLGPFWPKFNEAKRSQGCGPPAPKARCMSNHKWAHLSPILAPDPNNSKLAKRTPGPRLATGNHQRPQALFQQGFPSTQGKTFPSSMYTVPKDPGMVHIWYKIPLCTIFAQQSNGDVFRTQLFNSNTSPQIHHPFQRKTFSVIQSCNPWWLPEDHSRPWPPGPAGVGLLLHLRIVQRVI</sequence>